<organism evidence="1 2">
    <name type="scientific">Hydrogenophaga crassostreae</name>
    <dbReference type="NCBI Taxonomy" id="1763535"/>
    <lineage>
        <taxon>Bacteria</taxon>
        <taxon>Pseudomonadati</taxon>
        <taxon>Pseudomonadota</taxon>
        <taxon>Betaproteobacteria</taxon>
        <taxon>Burkholderiales</taxon>
        <taxon>Comamonadaceae</taxon>
        <taxon>Hydrogenophaga</taxon>
    </lineage>
</organism>
<proteinExistence type="predicted"/>
<accession>A0A1D8NYN7</accession>
<dbReference type="AlphaFoldDB" id="A0A1D8NYN7"/>
<evidence type="ECO:0000313" key="1">
    <source>
        <dbReference type="EMBL" id="AOW14230.1"/>
    </source>
</evidence>
<dbReference type="EMBL" id="CP017476">
    <property type="protein sequence ID" value="AOW14230.1"/>
    <property type="molecule type" value="Genomic_DNA"/>
</dbReference>
<dbReference type="Proteomes" id="UP000185680">
    <property type="component" value="Chromosome"/>
</dbReference>
<sequence>MATQIWIDHAVDDKQRLIECVGLLRSCVDILMKNLDLDTPTWAAIMDRQAVGRSCEAVVRSSLFTAISVLKLHDSGIALLLLAVRPFHLGNADFEVLVPAFFPLFLGNSVFGLLLPGSDA</sequence>
<name>A0A1D8NYN7_9BURK</name>
<protein>
    <submittedName>
        <fullName evidence="1">Uncharacterized protein</fullName>
    </submittedName>
</protein>
<gene>
    <name evidence="1" type="ORF">LPB072_16680</name>
</gene>
<dbReference type="KEGG" id="hyl:LPB072_16680"/>
<evidence type="ECO:0000313" key="2">
    <source>
        <dbReference type="Proteomes" id="UP000185680"/>
    </source>
</evidence>
<reference evidence="1 2" key="1">
    <citation type="submission" date="2016-10" db="EMBL/GenBank/DDBJ databases">
        <title>Hydorgenophaga sp. LPB0072 isolated from gastropod.</title>
        <authorList>
            <person name="Kim E."/>
            <person name="Yi H."/>
        </authorList>
    </citation>
    <scope>NUCLEOTIDE SEQUENCE [LARGE SCALE GENOMIC DNA]</scope>
    <source>
        <strain evidence="1 2">LPB0072</strain>
    </source>
</reference>